<dbReference type="InterPro" id="IPR050611">
    <property type="entry name" value="ABCF"/>
</dbReference>
<evidence type="ECO:0000259" key="5">
    <source>
        <dbReference type="PROSITE" id="PS50893"/>
    </source>
</evidence>
<keyword evidence="7" id="KW-1185">Reference proteome</keyword>
<feature type="compositionally biased region" description="Basic and acidic residues" evidence="4">
    <location>
        <begin position="293"/>
        <end position="302"/>
    </location>
</feature>
<gene>
    <name evidence="6" type="ORF">AXF14_11270</name>
</gene>
<name>A0A0X8JGE9_ACTRD</name>
<dbReference type="PANTHER" id="PTHR19211">
    <property type="entry name" value="ATP-BINDING TRANSPORT PROTEIN-RELATED"/>
    <property type="match status" value="1"/>
</dbReference>
<dbReference type="Proteomes" id="UP000065220">
    <property type="component" value="Chromosome"/>
</dbReference>
<dbReference type="EMBL" id="CP014228">
    <property type="protein sequence ID" value="AMD88047.1"/>
    <property type="molecule type" value="Genomic_DNA"/>
</dbReference>
<organism evidence="6 7">
    <name type="scientific">Actinomyces radicidentis</name>
    <dbReference type="NCBI Taxonomy" id="111015"/>
    <lineage>
        <taxon>Bacteria</taxon>
        <taxon>Bacillati</taxon>
        <taxon>Actinomycetota</taxon>
        <taxon>Actinomycetes</taxon>
        <taxon>Actinomycetales</taxon>
        <taxon>Actinomycetaceae</taxon>
        <taxon>Actinomyces</taxon>
    </lineage>
</organism>
<dbReference type="Gene3D" id="3.40.50.300">
    <property type="entry name" value="P-loop containing nucleotide triphosphate hydrolases"/>
    <property type="match status" value="2"/>
</dbReference>
<feature type="domain" description="ABC transporter" evidence="5">
    <location>
        <begin position="9"/>
        <end position="245"/>
    </location>
</feature>
<dbReference type="RefSeq" id="WP_067943284.1">
    <property type="nucleotide sequence ID" value="NZ_CP014228.1"/>
</dbReference>
<keyword evidence="3" id="KW-0067">ATP-binding</keyword>
<evidence type="ECO:0000256" key="2">
    <source>
        <dbReference type="ARBA" id="ARBA00022741"/>
    </source>
</evidence>
<dbReference type="InterPro" id="IPR003593">
    <property type="entry name" value="AAA+_ATPase"/>
</dbReference>
<reference evidence="7" key="1">
    <citation type="submission" date="2016-02" db="EMBL/GenBank/DDBJ databases">
        <authorList>
            <person name="Holder M.E."/>
            <person name="Ajami N.J."/>
            <person name="Petrosino J.F."/>
        </authorList>
    </citation>
    <scope>NUCLEOTIDE SEQUENCE [LARGE SCALE GENOMIC DNA]</scope>
    <source>
        <strain evidence="7">CCUG 36733</strain>
    </source>
</reference>
<dbReference type="KEGG" id="ard:AXF14_11270"/>
<dbReference type="Pfam" id="PF00005">
    <property type="entry name" value="ABC_tran"/>
    <property type="match status" value="2"/>
</dbReference>
<evidence type="ECO:0000256" key="3">
    <source>
        <dbReference type="ARBA" id="ARBA00022840"/>
    </source>
</evidence>
<evidence type="ECO:0000256" key="1">
    <source>
        <dbReference type="ARBA" id="ARBA00022737"/>
    </source>
</evidence>
<dbReference type="GO" id="GO:0005524">
    <property type="term" value="F:ATP binding"/>
    <property type="evidence" value="ECO:0007669"/>
    <property type="project" value="UniProtKB-KW"/>
</dbReference>
<protein>
    <recommendedName>
        <fullName evidence="5">ABC transporter domain-containing protein</fullName>
    </recommendedName>
</protein>
<evidence type="ECO:0000313" key="7">
    <source>
        <dbReference type="Proteomes" id="UP000065220"/>
    </source>
</evidence>
<dbReference type="PROSITE" id="PS50893">
    <property type="entry name" value="ABC_TRANSPORTER_2"/>
    <property type="match status" value="1"/>
</dbReference>
<dbReference type="SMART" id="SM00382">
    <property type="entry name" value="AAA"/>
    <property type="match status" value="2"/>
</dbReference>
<accession>A0A0X8JGE9</accession>
<evidence type="ECO:0000256" key="4">
    <source>
        <dbReference type="SAM" id="MobiDB-lite"/>
    </source>
</evidence>
<dbReference type="STRING" id="111015.AXF14_11270"/>
<dbReference type="PANTHER" id="PTHR19211:SF6">
    <property type="entry name" value="BLL7188 PROTEIN"/>
    <property type="match status" value="1"/>
</dbReference>
<keyword evidence="2" id="KW-0547">Nucleotide-binding</keyword>
<feature type="region of interest" description="Disordered" evidence="4">
    <location>
        <begin position="263"/>
        <end position="302"/>
    </location>
</feature>
<dbReference type="SUPFAM" id="SSF52540">
    <property type="entry name" value="P-loop containing nucleoside triphosphate hydrolases"/>
    <property type="match status" value="2"/>
</dbReference>
<dbReference type="GO" id="GO:0016887">
    <property type="term" value="F:ATP hydrolysis activity"/>
    <property type="evidence" value="ECO:0007669"/>
    <property type="project" value="InterPro"/>
</dbReference>
<dbReference type="OrthoDB" id="3239744at2"/>
<keyword evidence="1" id="KW-0677">Repeat</keyword>
<evidence type="ECO:0000313" key="6">
    <source>
        <dbReference type="EMBL" id="AMD88047.1"/>
    </source>
</evidence>
<proteinExistence type="predicted"/>
<dbReference type="AlphaFoldDB" id="A0A0X8JGE9"/>
<sequence length="523" mass="56789">MSAPTRPSVSLTDVALGFDPDEPPLLAHVTASLTARSTGVVGRNGSGKSTLLAAIAGEWAPLSGAITVDGTVARLRQDLLQDTTATVADLLGITRRLDALRRIEAGSTEQADYDAVGEDWDVEARAEALITRAAPSLDLDGALTRPTATLSGGELVRLAMGALELTNARVGLLDEPTNNLDRDARAALAEQIAAWPRQLLVVSHDVGLLRTMDEILEVHDGTAELFGGGWDEFVEHRRLRAEAARRDVDDARRRLRSQRAELSRMQELTSRQAAKDRRHYRTLPKGPRMSDPTAKRAAEARRAGRMKQAFADRAEAVVELDAAQRRLRDDDVIRIPEIDPHVAHGRLLLTLTSGEQTVGVAGGDRWALTGPNGCGKTTMLRRAIEQATTTRVGYLDQRLELPTGTVHDVVRTVAPERPAHDLYGLLASFLLTGDAVHRDVSTLSGGERFRVVLARLLLADPPPEVLVLDEPTNNLDLDSVDQLVAALAAYRGALIVVSHDEEVLSRMGIERRITMSADGRLTY</sequence>
<dbReference type="InterPro" id="IPR027417">
    <property type="entry name" value="P-loop_NTPase"/>
</dbReference>
<dbReference type="InterPro" id="IPR003439">
    <property type="entry name" value="ABC_transporter-like_ATP-bd"/>
</dbReference>